<feature type="non-terminal residue" evidence="2">
    <location>
        <position position="1"/>
    </location>
</feature>
<organism evidence="2 3">
    <name type="scientific">Papaver nudicaule</name>
    <name type="common">Iceland poppy</name>
    <dbReference type="NCBI Taxonomy" id="74823"/>
    <lineage>
        <taxon>Eukaryota</taxon>
        <taxon>Viridiplantae</taxon>
        <taxon>Streptophyta</taxon>
        <taxon>Embryophyta</taxon>
        <taxon>Tracheophyta</taxon>
        <taxon>Spermatophyta</taxon>
        <taxon>Magnoliopsida</taxon>
        <taxon>Ranunculales</taxon>
        <taxon>Papaveraceae</taxon>
        <taxon>Papaveroideae</taxon>
        <taxon>Papaver</taxon>
    </lineage>
</organism>
<feature type="compositionally biased region" description="Acidic residues" evidence="1">
    <location>
        <begin position="51"/>
        <end position="60"/>
    </location>
</feature>
<evidence type="ECO:0000256" key="1">
    <source>
        <dbReference type="SAM" id="MobiDB-lite"/>
    </source>
</evidence>
<dbReference type="Proteomes" id="UP001177140">
    <property type="component" value="Unassembled WGS sequence"/>
</dbReference>
<feature type="compositionally biased region" description="Acidic residues" evidence="1">
    <location>
        <begin position="79"/>
        <end position="89"/>
    </location>
</feature>
<accession>A0AA41VI47</accession>
<feature type="non-terminal residue" evidence="2">
    <location>
        <position position="173"/>
    </location>
</feature>
<sequence length="173" mass="18635">EKASPTGEVNRSAIFLDTHVTKTINVPDSSSKSDLKMAPDLSRLAPVASTDSEEDADILDSDGNNDVQIVEDQSLPTNSDEDVDMLDSDGNEKIVEDRSLPTNSDEDADTLDADGNCDMQIAGNQSSTNSEKVPSSSRKRKHDKVRRQVTDPHTESNNTNCTNNGQGSISKPS</sequence>
<feature type="compositionally biased region" description="Basic and acidic residues" evidence="1">
    <location>
        <begin position="90"/>
        <end position="99"/>
    </location>
</feature>
<dbReference type="AlphaFoldDB" id="A0AA41VI47"/>
<name>A0AA41VI47_PAPNU</name>
<feature type="compositionally biased region" description="Polar residues" evidence="1">
    <location>
        <begin position="155"/>
        <end position="173"/>
    </location>
</feature>
<proteinExistence type="predicted"/>
<protein>
    <submittedName>
        <fullName evidence="2">Uncharacterized protein</fullName>
    </submittedName>
</protein>
<feature type="compositionally biased region" description="Polar residues" evidence="1">
    <location>
        <begin position="122"/>
        <end position="136"/>
    </location>
</feature>
<feature type="region of interest" description="Disordered" evidence="1">
    <location>
        <begin position="24"/>
        <end position="173"/>
    </location>
</feature>
<evidence type="ECO:0000313" key="2">
    <source>
        <dbReference type="EMBL" id="MCL7041573.1"/>
    </source>
</evidence>
<comment type="caution">
    <text evidence="2">The sequence shown here is derived from an EMBL/GenBank/DDBJ whole genome shotgun (WGS) entry which is preliminary data.</text>
</comment>
<evidence type="ECO:0000313" key="3">
    <source>
        <dbReference type="Proteomes" id="UP001177140"/>
    </source>
</evidence>
<dbReference type="EMBL" id="JAJJMA010225077">
    <property type="protein sequence ID" value="MCL7041573.1"/>
    <property type="molecule type" value="Genomic_DNA"/>
</dbReference>
<gene>
    <name evidence="2" type="ORF">MKW94_008286</name>
</gene>
<keyword evidence="3" id="KW-1185">Reference proteome</keyword>
<reference evidence="2" key="1">
    <citation type="submission" date="2022-03" db="EMBL/GenBank/DDBJ databases">
        <title>A functionally conserved STORR gene fusion in Papaver species that diverged 16.8 million years ago.</title>
        <authorList>
            <person name="Catania T."/>
        </authorList>
    </citation>
    <scope>NUCLEOTIDE SEQUENCE</scope>
    <source>
        <strain evidence="2">S-191538</strain>
    </source>
</reference>